<keyword evidence="3" id="KW-1185">Reference proteome</keyword>
<evidence type="ECO:0000313" key="2">
    <source>
        <dbReference type="EMBL" id="SDK82931.1"/>
    </source>
</evidence>
<evidence type="ECO:0000259" key="1">
    <source>
        <dbReference type="Pfam" id="PF20254"/>
    </source>
</evidence>
<proteinExistence type="predicted"/>
<accession>A0A1G9F3J8</accession>
<name>A0A1G9F3J8_9HYPH</name>
<dbReference type="Proteomes" id="UP000198894">
    <property type="component" value="Unassembled WGS sequence"/>
</dbReference>
<organism evidence="2 3">
    <name type="scientific">Mesorhizobium muleiense</name>
    <dbReference type="NCBI Taxonomy" id="1004279"/>
    <lineage>
        <taxon>Bacteria</taxon>
        <taxon>Pseudomonadati</taxon>
        <taxon>Pseudomonadota</taxon>
        <taxon>Alphaproteobacteria</taxon>
        <taxon>Hyphomicrobiales</taxon>
        <taxon>Phyllobacteriaceae</taxon>
        <taxon>Mesorhizobium</taxon>
    </lineage>
</organism>
<dbReference type="AlphaFoldDB" id="A0A1G9F3J8"/>
<protein>
    <recommendedName>
        <fullName evidence="1">N,N-dimethylformamidase beta subunit-like C-terminal domain-containing protein</fullName>
    </recommendedName>
</protein>
<gene>
    <name evidence="2" type="ORF">SAMN05428953_12163</name>
</gene>
<sequence>MAPRSSSVAILPAYLVRETSDSTAIECYKASGDHADSEHGDGGESLDPLHAAAPNPLVTGFTWHLRPESTTPTTGVYNYTRRPGAPQEVLTGGMFWYWELFGGPSRPECGFTVCDPEHWVFNGAGVGDGDTFGAEIKLLGHEADGLEVEPDGPRPKLTFADGALPGTRLLAFADCRRWGEWDFDGWPAAHRQTSGPRETLGSLGGFVTMVVHEEPGKGILFNAPTADWVFGLVKSIDWTATRSLEPPVLPADPVVEQITRNILLRCSTQPG</sequence>
<dbReference type="InterPro" id="IPR046540">
    <property type="entry name" value="DMFA2_C"/>
</dbReference>
<dbReference type="EMBL" id="FNEE01000021">
    <property type="protein sequence ID" value="SDK82931.1"/>
    <property type="molecule type" value="Genomic_DNA"/>
</dbReference>
<reference evidence="3" key="1">
    <citation type="submission" date="2016-10" db="EMBL/GenBank/DDBJ databases">
        <authorList>
            <person name="Varghese N."/>
            <person name="Submissions S."/>
        </authorList>
    </citation>
    <scope>NUCLEOTIDE SEQUENCE [LARGE SCALE GENOMIC DNA]</scope>
    <source>
        <strain evidence="3">CGMCC 1.11022</strain>
    </source>
</reference>
<evidence type="ECO:0000313" key="3">
    <source>
        <dbReference type="Proteomes" id="UP000198894"/>
    </source>
</evidence>
<dbReference type="Pfam" id="PF20254">
    <property type="entry name" value="DMFA2_C"/>
    <property type="match status" value="1"/>
</dbReference>
<feature type="domain" description="N,N-dimethylformamidase beta subunit-like C-terminal" evidence="1">
    <location>
        <begin position="69"/>
        <end position="233"/>
    </location>
</feature>